<dbReference type="SUPFAM" id="SSF53271">
    <property type="entry name" value="PRTase-like"/>
    <property type="match status" value="2"/>
</dbReference>
<keyword evidence="3" id="KW-0328">Glycosyltransferase</keyword>
<dbReference type="GO" id="GO:0019856">
    <property type="term" value="P:pyrimidine nucleobase biosynthetic process"/>
    <property type="evidence" value="ECO:0007669"/>
    <property type="project" value="TreeGrafter"/>
</dbReference>
<dbReference type="AlphaFoldDB" id="A0A0G0EH20"/>
<proteinExistence type="predicted"/>
<gene>
    <name evidence="3" type="ORF">UR64_C0005G0024</name>
</gene>
<dbReference type="Gene3D" id="3.40.50.2020">
    <property type="match status" value="2"/>
</dbReference>
<evidence type="ECO:0000313" key="3">
    <source>
        <dbReference type="EMBL" id="KKP66562.1"/>
    </source>
</evidence>
<dbReference type="GO" id="GO:0004588">
    <property type="term" value="F:orotate phosphoribosyltransferase activity"/>
    <property type="evidence" value="ECO:0007669"/>
    <property type="project" value="TreeGrafter"/>
</dbReference>
<dbReference type="EMBL" id="LBPY01000005">
    <property type="protein sequence ID" value="KKP66562.1"/>
    <property type="molecule type" value="Genomic_DNA"/>
</dbReference>
<name>A0A0G0EH20_9BACT</name>
<evidence type="ECO:0000256" key="1">
    <source>
        <dbReference type="ARBA" id="ARBA00004725"/>
    </source>
</evidence>
<dbReference type="Proteomes" id="UP000034952">
    <property type="component" value="Unassembled WGS sequence"/>
</dbReference>
<evidence type="ECO:0000256" key="2">
    <source>
        <dbReference type="ARBA" id="ARBA00022975"/>
    </source>
</evidence>
<reference evidence="3 4" key="1">
    <citation type="journal article" date="2015" name="Nature">
        <title>rRNA introns, odd ribosomes, and small enigmatic genomes across a large radiation of phyla.</title>
        <authorList>
            <person name="Brown C.T."/>
            <person name="Hug L.A."/>
            <person name="Thomas B.C."/>
            <person name="Sharon I."/>
            <person name="Castelle C.J."/>
            <person name="Singh A."/>
            <person name="Wilkins M.J."/>
            <person name="Williams K.H."/>
            <person name="Banfield J.F."/>
        </authorList>
    </citation>
    <scope>NUCLEOTIDE SEQUENCE [LARGE SCALE GENOMIC DNA]</scope>
</reference>
<dbReference type="PANTHER" id="PTHR19278">
    <property type="entry name" value="OROTATE PHOSPHORIBOSYLTRANSFERASE"/>
    <property type="match status" value="1"/>
</dbReference>
<comment type="caution">
    <text evidence="3">The sequence shown here is derived from an EMBL/GenBank/DDBJ whole genome shotgun (WGS) entry which is preliminary data.</text>
</comment>
<comment type="pathway">
    <text evidence="1">Pyrimidine metabolism; UMP biosynthesis via de novo pathway.</text>
</comment>
<dbReference type="PANTHER" id="PTHR19278:SF9">
    <property type="entry name" value="URIDINE 5'-MONOPHOSPHATE SYNTHASE"/>
    <property type="match status" value="1"/>
</dbReference>
<keyword evidence="3" id="KW-0808">Transferase</keyword>
<dbReference type="PATRIC" id="fig|1618761.3.peg.297"/>
<dbReference type="InterPro" id="IPR029057">
    <property type="entry name" value="PRTase-like"/>
</dbReference>
<evidence type="ECO:0000313" key="4">
    <source>
        <dbReference type="Proteomes" id="UP000034952"/>
    </source>
</evidence>
<keyword evidence="2" id="KW-0665">Pyrimidine biosynthesis</keyword>
<organism evidence="3 4">
    <name type="scientific">Candidatus Nomurabacteria bacterium GW2011_GWE1_35_16</name>
    <dbReference type="NCBI Taxonomy" id="1618761"/>
    <lineage>
        <taxon>Bacteria</taxon>
        <taxon>Candidatus Nomuraibacteriota</taxon>
    </lineage>
</organism>
<sequence length="345" mass="39973">MKKKPALVFEFWLAMKIARTMLFIKATTFKKLTEDPYKWACGMLMRIYNDNRMMLGNFKHRMRITKGFVNLIWKNKINPDFIIGTSTSGIAPATAVAKALSKELLIHQKDEYYAYEIELCDKEIVSILNDQEFDVVITNVASIPYGIQYANKFRKPFAYVRNETKDHGKKMLIEGIVKPGMKFIFLYSSEENEDSRNSISILKNEFRLQLSGSYFTGYMHRKMDSYQLVGLKAVVIEDLFSTGGSSAFEVYKARQAGMICNYCFSIFSYGFDCLKKQFSGEINISNKEVRLAEVCEIDSLLPFWVLNGEIQRLHFYPHKTIKAMIDEINGFDKRYKSFLAEKEMS</sequence>
<dbReference type="GO" id="GO:0006222">
    <property type="term" value="P:UMP biosynthetic process"/>
    <property type="evidence" value="ECO:0007669"/>
    <property type="project" value="TreeGrafter"/>
</dbReference>
<protein>
    <submittedName>
        <fullName evidence="3">Orotate phosphoribosyltransferase</fullName>
    </submittedName>
</protein>
<accession>A0A0G0EH20</accession>